<proteinExistence type="predicted"/>
<dbReference type="OrthoDB" id="165009at2"/>
<dbReference type="EMBL" id="BIXY01000014">
    <property type="protein sequence ID" value="GCF07768.1"/>
    <property type="molecule type" value="Genomic_DNA"/>
</dbReference>
<dbReference type="Proteomes" id="UP000322530">
    <property type="component" value="Unassembled WGS sequence"/>
</dbReference>
<keyword evidence="2" id="KW-1185">Reference proteome</keyword>
<accession>A0A5A5T8P4</accession>
<dbReference type="AlphaFoldDB" id="A0A5A5T8P4"/>
<comment type="caution">
    <text evidence="1">The sequence shown here is derived from an EMBL/GenBank/DDBJ whole genome shotgun (WGS) entry which is preliminary data.</text>
</comment>
<evidence type="ECO:0000313" key="1">
    <source>
        <dbReference type="EMBL" id="GCF07768.1"/>
    </source>
</evidence>
<name>A0A5A5T8P4_9CHLR</name>
<dbReference type="RefSeq" id="WP_149400777.1">
    <property type="nucleotide sequence ID" value="NZ_BIXY01000014.1"/>
</dbReference>
<gene>
    <name evidence="1" type="ORF">KDI_13320</name>
</gene>
<organism evidence="1 2">
    <name type="scientific">Dictyobacter arantiisoli</name>
    <dbReference type="NCBI Taxonomy" id="2014874"/>
    <lineage>
        <taxon>Bacteria</taxon>
        <taxon>Bacillati</taxon>
        <taxon>Chloroflexota</taxon>
        <taxon>Ktedonobacteria</taxon>
        <taxon>Ktedonobacterales</taxon>
        <taxon>Dictyobacteraceae</taxon>
        <taxon>Dictyobacter</taxon>
    </lineage>
</organism>
<sequence length="73" mass="8115">MHQSEVALLKKRIVEEYEAMKNGLTGLASGTAQHAFIDAKMRRVDTYHAQLIQQVGEQEAGLTVSELYIQVIG</sequence>
<reference evidence="1 2" key="1">
    <citation type="submission" date="2019-01" db="EMBL/GenBank/DDBJ databases">
        <title>Draft genome sequence of Dictyobacter sp. Uno17.</title>
        <authorList>
            <person name="Wang C.M."/>
            <person name="Zheng Y."/>
            <person name="Sakai Y."/>
            <person name="Abe K."/>
            <person name="Yokota A."/>
            <person name="Yabe S."/>
        </authorList>
    </citation>
    <scope>NUCLEOTIDE SEQUENCE [LARGE SCALE GENOMIC DNA]</scope>
    <source>
        <strain evidence="1 2">Uno17</strain>
    </source>
</reference>
<protein>
    <submittedName>
        <fullName evidence="1">Uncharacterized protein</fullName>
    </submittedName>
</protein>
<evidence type="ECO:0000313" key="2">
    <source>
        <dbReference type="Proteomes" id="UP000322530"/>
    </source>
</evidence>